<dbReference type="SUPFAM" id="SSF56059">
    <property type="entry name" value="Glutathione synthetase ATP-binding domain-like"/>
    <property type="match status" value="1"/>
</dbReference>
<dbReference type="SUPFAM" id="SSF81901">
    <property type="entry name" value="HCP-like"/>
    <property type="match status" value="2"/>
</dbReference>
<evidence type="ECO:0000313" key="6">
    <source>
        <dbReference type="EMBL" id="KAK8836980.1"/>
    </source>
</evidence>
<organism evidence="6 7">
    <name type="scientific">Tritrichomonas musculus</name>
    <dbReference type="NCBI Taxonomy" id="1915356"/>
    <lineage>
        <taxon>Eukaryota</taxon>
        <taxon>Metamonada</taxon>
        <taxon>Parabasalia</taxon>
        <taxon>Tritrichomonadida</taxon>
        <taxon>Tritrichomonadidae</taxon>
        <taxon>Tritrichomonas</taxon>
    </lineage>
</organism>
<dbReference type="InterPro" id="IPR011009">
    <property type="entry name" value="Kinase-like_dom_sf"/>
</dbReference>
<dbReference type="PANTHER" id="PTHR11102:SF160">
    <property type="entry name" value="ERAD-ASSOCIATED E3 UBIQUITIN-PROTEIN LIGASE COMPONENT HRD3"/>
    <property type="match status" value="1"/>
</dbReference>
<dbReference type="InterPro" id="IPR017441">
    <property type="entry name" value="Protein_kinase_ATP_BS"/>
</dbReference>
<dbReference type="SMART" id="SM00671">
    <property type="entry name" value="SEL1"/>
    <property type="match status" value="7"/>
</dbReference>
<dbReference type="Pfam" id="PF00069">
    <property type="entry name" value="Pkinase"/>
    <property type="match status" value="1"/>
</dbReference>
<evidence type="ECO:0000256" key="3">
    <source>
        <dbReference type="ARBA" id="ARBA00038101"/>
    </source>
</evidence>
<dbReference type="PROSITE" id="PS00108">
    <property type="entry name" value="PROTEIN_KINASE_ST"/>
    <property type="match status" value="1"/>
</dbReference>
<evidence type="ECO:0000256" key="4">
    <source>
        <dbReference type="PROSITE-ProRule" id="PRU10141"/>
    </source>
</evidence>
<comment type="caution">
    <text evidence="6">The sequence shown here is derived from an EMBL/GenBank/DDBJ whole genome shotgun (WGS) entry which is preliminary data.</text>
</comment>
<dbReference type="Gene3D" id="1.25.40.10">
    <property type="entry name" value="Tetratricopeptide repeat domain"/>
    <property type="match status" value="1"/>
</dbReference>
<name>A0ABR2GST7_9EUKA</name>
<evidence type="ECO:0000313" key="7">
    <source>
        <dbReference type="Proteomes" id="UP001470230"/>
    </source>
</evidence>
<keyword evidence="1 4" id="KW-0547">Nucleotide-binding</keyword>
<dbReference type="Gene3D" id="3.30.470.20">
    <property type="entry name" value="ATP-grasp fold, B domain"/>
    <property type="match status" value="1"/>
</dbReference>
<keyword evidence="7" id="KW-1185">Reference proteome</keyword>
<dbReference type="SUPFAM" id="SSF56112">
    <property type="entry name" value="Protein kinase-like (PK-like)"/>
    <property type="match status" value="1"/>
</dbReference>
<dbReference type="Pfam" id="PF03133">
    <property type="entry name" value="TTL"/>
    <property type="match status" value="1"/>
</dbReference>
<evidence type="ECO:0000259" key="5">
    <source>
        <dbReference type="PROSITE" id="PS50011"/>
    </source>
</evidence>
<dbReference type="InterPro" id="IPR008271">
    <property type="entry name" value="Ser/Thr_kinase_AS"/>
</dbReference>
<gene>
    <name evidence="6" type="ORF">M9Y10_037016</name>
</gene>
<evidence type="ECO:0000256" key="2">
    <source>
        <dbReference type="ARBA" id="ARBA00022840"/>
    </source>
</evidence>
<dbReference type="PROSITE" id="PS50011">
    <property type="entry name" value="PROTEIN_KINASE_DOM"/>
    <property type="match status" value="1"/>
</dbReference>
<dbReference type="EMBL" id="JAPFFF010000062">
    <property type="protein sequence ID" value="KAK8836980.1"/>
    <property type="molecule type" value="Genomic_DNA"/>
</dbReference>
<dbReference type="PROSITE" id="PS51221">
    <property type="entry name" value="TTL"/>
    <property type="match status" value="1"/>
</dbReference>
<dbReference type="InterPro" id="IPR011990">
    <property type="entry name" value="TPR-like_helical_dom_sf"/>
</dbReference>
<dbReference type="PANTHER" id="PTHR11102">
    <property type="entry name" value="SEL-1-LIKE PROTEIN"/>
    <property type="match status" value="1"/>
</dbReference>
<proteinExistence type="inferred from homology"/>
<accession>A0ABR2GST7</accession>
<reference evidence="6 7" key="1">
    <citation type="submission" date="2024-04" db="EMBL/GenBank/DDBJ databases">
        <title>Tritrichomonas musculus Genome.</title>
        <authorList>
            <person name="Alves-Ferreira E."/>
            <person name="Grigg M."/>
            <person name="Lorenzi H."/>
            <person name="Galac M."/>
        </authorList>
    </citation>
    <scope>NUCLEOTIDE SEQUENCE [LARGE SCALE GENOMIC DNA]</scope>
    <source>
        <strain evidence="6 7">EAF2021</strain>
    </source>
</reference>
<dbReference type="SMART" id="SM00220">
    <property type="entry name" value="S_TKc"/>
    <property type="match status" value="1"/>
</dbReference>
<dbReference type="Gene3D" id="1.10.510.10">
    <property type="entry name" value="Transferase(Phosphotransferase) domain 1"/>
    <property type="match status" value="1"/>
</dbReference>
<dbReference type="InterPro" id="IPR004344">
    <property type="entry name" value="TTL/TTLL_fam"/>
</dbReference>
<dbReference type="PROSITE" id="PS00107">
    <property type="entry name" value="PROTEIN_KINASE_ATP"/>
    <property type="match status" value="1"/>
</dbReference>
<protein>
    <submittedName>
        <fullName evidence="6">Positive regulation of cilium movement</fullName>
    </submittedName>
</protein>
<dbReference type="InterPro" id="IPR050767">
    <property type="entry name" value="Sel1_AlgK"/>
</dbReference>
<feature type="domain" description="Protein kinase" evidence="5">
    <location>
        <begin position="15"/>
        <end position="285"/>
    </location>
</feature>
<dbReference type="Pfam" id="PF08238">
    <property type="entry name" value="Sel1"/>
    <property type="match status" value="7"/>
</dbReference>
<sequence>METSIPEVDLHNEYEMLNESLGQGAYGRVFLVQSKKTKQKYAVKEHLKPFDKEDKKQDFRKEVLSYSKVTSPAILTMHAYSLTNFTGCSFPIIITEYMPNKSLGYYYKPDLDPSLRLTQKQKYIILLGTAIGMKTIHAHGIIHRDLKPDNILLDIHFYPHICDFGMSYISDLTASQIIMSTIVGSPLYQAPEILDDIPYNHKIDVYSFSLVAYQLFTDKIPFARYKNIFKLANMVIEGGRPDLSDFHNEDIKLFLETLWSRAPEKRPTFDSVVEELLDEKYQKFFGISDEEVDRYLDIFDDSMKLSSSGSKLLANFRRKAMSGDEDAMFRLAVIYDQGEYGIEVNKEKAAEYFRLACEKGHAEAMLLYGRKLRLGDGVEVDKQKASEIYKEFADEGNLKAMNNYGTMRLLGDGIEVNKEIAAHYLKMAADQHHPGAALKYANMLYAGDGIPENKDLAARYYKISADGGNESALIKYADMCITGDGIDEDKEEAAKAFEKLANRGNSEAAIRFGVMLLVGNGIKQDKRKAAKMMKLAADEGNVDAICNYGIMLYRGDGGISYKEKGAQLVQEAASKGSQKAKDFIENEIGNDKQEVTSPRSAQHTPKWLRRSIRIISPDSDMINPKVSPMRASTYDARRLTISDSDSDDNSDDIYLPTASPNLSTFSIAVKRIVNRILDDVAKSCHMKNNFIWSNPDKDKEYQEGADIIWYDGYMTIDKYKKYLPSRHVNKVPGLNGLCKNRYFFDEMNKMKTKFPLIYQEIFPPTYILPQDNEKFEANDKKNTSQAIPYIQKLGGQSKGMLLVTDPSGFNISEECSIVQQFTQPFLVDGRKFVIRAYVMITDLDPLKVFIYNECFAYFCQEPFTSPTQENLSSYVFDMKAQPAPDFEPIRPGKATLEKVAGNGKHLWKQIQRISALAVLSIYKPMLNAAVQSCEKNDAYFDGIIGIPPSHRFFHLLGIDFAINSKGKPLVIGMNDNPGMREISKFDYKAKFQLVKSQYEMVCSVIKNKNDRVENWTQILPSRNHSVKSVADVVMKSTLKK</sequence>
<comment type="similarity">
    <text evidence="3">Belongs to the sel-1 family.</text>
</comment>
<keyword evidence="2 4" id="KW-0067">ATP-binding</keyword>
<evidence type="ECO:0000256" key="1">
    <source>
        <dbReference type="ARBA" id="ARBA00022741"/>
    </source>
</evidence>
<feature type="binding site" evidence="4">
    <location>
        <position position="44"/>
    </location>
    <ligand>
        <name>ATP</name>
        <dbReference type="ChEBI" id="CHEBI:30616"/>
    </ligand>
</feature>
<dbReference type="InterPro" id="IPR006597">
    <property type="entry name" value="Sel1-like"/>
</dbReference>
<dbReference type="InterPro" id="IPR000719">
    <property type="entry name" value="Prot_kinase_dom"/>
</dbReference>
<dbReference type="Proteomes" id="UP001470230">
    <property type="component" value="Unassembled WGS sequence"/>
</dbReference>